<protein>
    <submittedName>
        <fullName evidence="3">NAD-dependent dehydratase</fullName>
    </submittedName>
</protein>
<sequence>MNILVIGGTKFLGRFVVQEALSRGHQVTLLNRGNYNEIFAETSVEMLIGDRNSDLEILQGRTWDAVVDTCAFLPEQVTKLTKLLQGKTKHYTFISSISVYQDWVPEGIDESYDTPTLSAEKLQEVMNDSTVSLPGPYYGPFKRMCEVEAERHLPGQVLSIRAGLLVGPYDYTDRLTYWVRRVHQGGSVLTPENPHQKVQFIDARDVARWILHAMEYQVTGIYNATGPEYPLTFEQLLETCQRVTKSDAAWVWTSERFLLDQKVAPWTDLPLWLPEKYPLEEGGEPWRGGGSVNCKKAFAAGLSCRPLEDTLRDLWQWDQDRNEASLKAGLSTEREQEILRILKEV</sequence>
<dbReference type="InterPro" id="IPR001509">
    <property type="entry name" value="Epimerase_deHydtase"/>
</dbReference>
<dbReference type="AlphaFoldDB" id="A0A1T2X3K4"/>
<dbReference type="STRING" id="1324314.BVG16_25220"/>
<evidence type="ECO:0000259" key="2">
    <source>
        <dbReference type="Pfam" id="PF01370"/>
    </source>
</evidence>
<proteinExistence type="predicted"/>
<dbReference type="Proteomes" id="UP000190188">
    <property type="component" value="Unassembled WGS sequence"/>
</dbReference>
<dbReference type="PANTHER" id="PTHR43574">
    <property type="entry name" value="EPIMERASE-RELATED"/>
    <property type="match status" value="1"/>
</dbReference>
<dbReference type="Pfam" id="PF01370">
    <property type="entry name" value="Epimerase"/>
    <property type="match status" value="1"/>
</dbReference>
<dbReference type="CDD" id="cd05265">
    <property type="entry name" value="SDR_a1"/>
    <property type="match status" value="1"/>
</dbReference>
<dbReference type="Gene3D" id="3.40.50.720">
    <property type="entry name" value="NAD(P)-binding Rossmann-like Domain"/>
    <property type="match status" value="1"/>
</dbReference>
<name>A0A1T2X3K4_9BACL</name>
<dbReference type="EMBL" id="MSZX01000012">
    <property type="protein sequence ID" value="OPA74163.1"/>
    <property type="molecule type" value="Genomic_DNA"/>
</dbReference>
<organism evidence="3 4">
    <name type="scientific">Paenibacillus selenitireducens</name>
    <dbReference type="NCBI Taxonomy" id="1324314"/>
    <lineage>
        <taxon>Bacteria</taxon>
        <taxon>Bacillati</taxon>
        <taxon>Bacillota</taxon>
        <taxon>Bacilli</taxon>
        <taxon>Bacillales</taxon>
        <taxon>Paenibacillaceae</taxon>
        <taxon>Paenibacillus</taxon>
    </lineage>
</organism>
<keyword evidence="1" id="KW-0520">NAD</keyword>
<gene>
    <name evidence="3" type="ORF">BVG16_25220</name>
</gene>
<feature type="domain" description="NAD-dependent epimerase/dehydratase" evidence="2">
    <location>
        <begin position="3"/>
        <end position="223"/>
    </location>
</feature>
<comment type="caution">
    <text evidence="3">The sequence shown here is derived from an EMBL/GenBank/DDBJ whole genome shotgun (WGS) entry which is preliminary data.</text>
</comment>
<reference evidence="3 4" key="1">
    <citation type="submission" date="2017-01" db="EMBL/GenBank/DDBJ databases">
        <title>Genome analysis of Paenibacillus selenitrireducens ES3-24.</title>
        <authorList>
            <person name="Xu D."/>
            <person name="Yao R."/>
            <person name="Zheng S."/>
        </authorList>
    </citation>
    <scope>NUCLEOTIDE SEQUENCE [LARGE SCALE GENOMIC DNA]</scope>
    <source>
        <strain evidence="3 4">ES3-24</strain>
    </source>
</reference>
<dbReference type="OrthoDB" id="9809586at2"/>
<evidence type="ECO:0000313" key="3">
    <source>
        <dbReference type="EMBL" id="OPA74163.1"/>
    </source>
</evidence>
<evidence type="ECO:0000313" key="4">
    <source>
        <dbReference type="Proteomes" id="UP000190188"/>
    </source>
</evidence>
<dbReference type="SUPFAM" id="SSF51735">
    <property type="entry name" value="NAD(P)-binding Rossmann-fold domains"/>
    <property type="match status" value="1"/>
</dbReference>
<evidence type="ECO:0000256" key="1">
    <source>
        <dbReference type="ARBA" id="ARBA00023027"/>
    </source>
</evidence>
<keyword evidence="4" id="KW-1185">Reference proteome</keyword>
<dbReference type="InterPro" id="IPR036291">
    <property type="entry name" value="NAD(P)-bd_dom_sf"/>
</dbReference>
<accession>A0A1T2X3K4</accession>